<feature type="domain" description="Fibronectin type-III" evidence="1">
    <location>
        <begin position="74"/>
        <end position="174"/>
    </location>
</feature>
<evidence type="ECO:0000313" key="2">
    <source>
        <dbReference type="EMBL" id="JAS98625.1"/>
    </source>
</evidence>
<dbReference type="InterPro" id="IPR013783">
    <property type="entry name" value="Ig-like_fold"/>
</dbReference>
<evidence type="ECO:0000259" key="1">
    <source>
        <dbReference type="PROSITE" id="PS50853"/>
    </source>
</evidence>
<protein>
    <recommendedName>
        <fullName evidence="1">Fibronectin type-III domain-containing protein</fullName>
    </recommendedName>
</protein>
<organism evidence="2">
    <name type="scientific">Homalodisca liturata</name>
    <dbReference type="NCBI Taxonomy" id="320908"/>
    <lineage>
        <taxon>Eukaryota</taxon>
        <taxon>Metazoa</taxon>
        <taxon>Ecdysozoa</taxon>
        <taxon>Arthropoda</taxon>
        <taxon>Hexapoda</taxon>
        <taxon>Insecta</taxon>
        <taxon>Pterygota</taxon>
        <taxon>Neoptera</taxon>
        <taxon>Paraneoptera</taxon>
        <taxon>Hemiptera</taxon>
        <taxon>Auchenorrhyncha</taxon>
        <taxon>Membracoidea</taxon>
        <taxon>Cicadellidae</taxon>
        <taxon>Cicadellinae</taxon>
        <taxon>Proconiini</taxon>
        <taxon>Homalodisca</taxon>
    </lineage>
</organism>
<dbReference type="AlphaFoldDB" id="A0A1B6JHG6"/>
<proteinExistence type="predicted"/>
<dbReference type="InterPro" id="IPR003961">
    <property type="entry name" value="FN3_dom"/>
</dbReference>
<sequence length="194" mass="21776">EVEVLLTSISFICVKEYEVSWYTSGSGVITSPSTKFNRSVSTGHLLPCTNYTAVVQLWNDRFRLQDITSILKTAYEEPKLRQQISAIPRGFNVSWQLTKEKSKKCLNYINIMISPRFKGSLHEVNISPPSSSVEIDNLVPCRTYTITTQVVGIGGKRSKKLSTSKSVSPQVLPAPREATILQITKRKAVVKWKI</sequence>
<accession>A0A1B6JHG6</accession>
<feature type="non-terminal residue" evidence="2">
    <location>
        <position position="1"/>
    </location>
</feature>
<gene>
    <name evidence="2" type="ORF">g.58271</name>
</gene>
<dbReference type="Gene3D" id="2.60.40.10">
    <property type="entry name" value="Immunoglobulins"/>
    <property type="match status" value="1"/>
</dbReference>
<name>A0A1B6JHG6_9HEMI</name>
<dbReference type="EMBL" id="GECU01009081">
    <property type="protein sequence ID" value="JAS98625.1"/>
    <property type="molecule type" value="Transcribed_RNA"/>
</dbReference>
<reference evidence="2" key="1">
    <citation type="submission" date="2015-11" db="EMBL/GenBank/DDBJ databases">
        <title>De novo transcriptome assembly of four potential Pierce s Disease insect vectors from Arizona vineyards.</title>
        <authorList>
            <person name="Tassone E.E."/>
        </authorList>
    </citation>
    <scope>NUCLEOTIDE SEQUENCE</scope>
</reference>
<dbReference type="InterPro" id="IPR036116">
    <property type="entry name" value="FN3_sf"/>
</dbReference>
<dbReference type="PROSITE" id="PS50853">
    <property type="entry name" value="FN3"/>
    <property type="match status" value="1"/>
</dbReference>
<feature type="non-terminal residue" evidence="2">
    <location>
        <position position="194"/>
    </location>
</feature>
<dbReference type="SUPFAM" id="SSF49265">
    <property type="entry name" value="Fibronectin type III"/>
    <property type="match status" value="1"/>
</dbReference>